<gene>
    <name evidence="2" type="ORF">FIBSPDRAFT_934856</name>
</gene>
<keyword evidence="3" id="KW-1185">Reference proteome</keyword>
<dbReference type="AlphaFoldDB" id="A0A166EPC8"/>
<feature type="region of interest" description="Disordered" evidence="1">
    <location>
        <begin position="49"/>
        <end position="73"/>
    </location>
</feature>
<name>A0A166EPC8_9AGAM</name>
<accession>A0A166EPC8</accession>
<reference evidence="2 3" key="1">
    <citation type="journal article" date="2016" name="Mol. Biol. Evol.">
        <title>Comparative Genomics of Early-Diverging Mushroom-Forming Fungi Provides Insights into the Origins of Lignocellulose Decay Capabilities.</title>
        <authorList>
            <person name="Nagy L.G."/>
            <person name="Riley R."/>
            <person name="Tritt A."/>
            <person name="Adam C."/>
            <person name="Daum C."/>
            <person name="Floudas D."/>
            <person name="Sun H."/>
            <person name="Yadav J.S."/>
            <person name="Pangilinan J."/>
            <person name="Larsson K.H."/>
            <person name="Matsuura K."/>
            <person name="Barry K."/>
            <person name="Labutti K."/>
            <person name="Kuo R."/>
            <person name="Ohm R.A."/>
            <person name="Bhattacharya S.S."/>
            <person name="Shirouzu T."/>
            <person name="Yoshinaga Y."/>
            <person name="Martin F.M."/>
            <person name="Grigoriev I.V."/>
            <person name="Hibbett D.S."/>
        </authorList>
    </citation>
    <scope>NUCLEOTIDE SEQUENCE [LARGE SCALE GENOMIC DNA]</scope>
    <source>
        <strain evidence="2 3">CBS 109695</strain>
    </source>
</reference>
<proteinExistence type="predicted"/>
<dbReference type="Proteomes" id="UP000076532">
    <property type="component" value="Unassembled WGS sequence"/>
</dbReference>
<sequence length="492" mass="50767">MASLPAELKSLIAAHLTAPAPCCPAHDLAALSLASVAWAAAARPHLLAQQHPGARVPPGLRGHRGREHAPPALRPARPLALHGAAQSRVGGVEPGATAPLTSVFTSLTALGIHRATFPHVHNLRRLVSSFPALERLALSDISVVPCLCNAYQPSERAAAMAVPKGLRSLTLDMGDAANGKRSQAEELLEWFANGDGCAKLATLDVRGLNRASFPALASFLSALPALEHLRLAFLEDVIADDLEAASIHLQASLKTLHITAPSLTSPIIRLPSLPLLPSPKSGMGAALTLTLPSLGPSPLRRLPWAKLIALLPQSPSLSSPVLKVRVYGWPESILSEISTVLSQPQCLGSLEKSSWSAEAFSRTYALESDDDSLHGYPHTRAQRRKAGRAASISLALRRLPAAAPGAADSSTIAGYTAGALALFAGGASVGGMGAMNMSIGVETAGMVGEALGAVGGAVGKAFPWLLLAPVVLAGGVMYAGGLGGHDDGDDEE</sequence>
<evidence type="ECO:0000313" key="2">
    <source>
        <dbReference type="EMBL" id="KZP15966.1"/>
    </source>
</evidence>
<dbReference type="Gene3D" id="3.80.10.10">
    <property type="entry name" value="Ribonuclease Inhibitor"/>
    <property type="match status" value="1"/>
</dbReference>
<organism evidence="2 3">
    <name type="scientific">Athelia psychrophila</name>
    <dbReference type="NCBI Taxonomy" id="1759441"/>
    <lineage>
        <taxon>Eukaryota</taxon>
        <taxon>Fungi</taxon>
        <taxon>Dikarya</taxon>
        <taxon>Basidiomycota</taxon>
        <taxon>Agaricomycotina</taxon>
        <taxon>Agaricomycetes</taxon>
        <taxon>Agaricomycetidae</taxon>
        <taxon>Atheliales</taxon>
        <taxon>Atheliaceae</taxon>
        <taxon>Athelia</taxon>
    </lineage>
</organism>
<evidence type="ECO:0000313" key="3">
    <source>
        <dbReference type="Proteomes" id="UP000076532"/>
    </source>
</evidence>
<protein>
    <submittedName>
        <fullName evidence="2">Uncharacterized protein</fullName>
    </submittedName>
</protein>
<dbReference type="OrthoDB" id="2832838at2759"/>
<evidence type="ECO:0000256" key="1">
    <source>
        <dbReference type="SAM" id="MobiDB-lite"/>
    </source>
</evidence>
<dbReference type="EMBL" id="KV417598">
    <property type="protein sequence ID" value="KZP15966.1"/>
    <property type="molecule type" value="Genomic_DNA"/>
</dbReference>
<dbReference type="SUPFAM" id="SSF52047">
    <property type="entry name" value="RNI-like"/>
    <property type="match status" value="1"/>
</dbReference>
<dbReference type="InterPro" id="IPR032675">
    <property type="entry name" value="LRR_dom_sf"/>
</dbReference>